<organism evidence="3 4">
    <name type="scientific">Barnesiella intestinihominis YIT 11860</name>
    <dbReference type="NCBI Taxonomy" id="742726"/>
    <lineage>
        <taxon>Bacteria</taxon>
        <taxon>Pseudomonadati</taxon>
        <taxon>Bacteroidota</taxon>
        <taxon>Bacteroidia</taxon>
        <taxon>Bacteroidales</taxon>
        <taxon>Barnesiellaceae</taxon>
        <taxon>Barnesiella</taxon>
    </lineage>
</organism>
<dbReference type="EMBL" id="ADLE01000015">
    <property type="protein sequence ID" value="EJZ62852.1"/>
    <property type="molecule type" value="Genomic_DNA"/>
</dbReference>
<evidence type="ECO:0000256" key="1">
    <source>
        <dbReference type="SAM" id="SignalP"/>
    </source>
</evidence>
<feature type="signal peptide" evidence="1">
    <location>
        <begin position="1"/>
        <end position="23"/>
    </location>
</feature>
<feature type="chain" id="PRO_5003843081" description="DUF5106 domain-containing protein" evidence="1">
    <location>
        <begin position="24"/>
        <end position="300"/>
    </location>
</feature>
<reference evidence="3 4" key="1">
    <citation type="submission" date="2012-08" db="EMBL/GenBank/DDBJ databases">
        <title>The Genome Sequence of Barnesiella intestinihominis YIT 11860.</title>
        <authorList>
            <consortium name="The Broad Institute Genome Sequencing Platform"/>
            <person name="Earl A."/>
            <person name="Ward D."/>
            <person name="Feldgarden M."/>
            <person name="Gevers D."/>
            <person name="Morotomi M."/>
            <person name="Walker B."/>
            <person name="Young S.K."/>
            <person name="Zeng Q."/>
            <person name="Gargeya S."/>
            <person name="Fitzgerald M."/>
            <person name="Haas B."/>
            <person name="Abouelleil A."/>
            <person name="Alvarado L."/>
            <person name="Arachchi H.M."/>
            <person name="Berlin A.M."/>
            <person name="Chapman S.B."/>
            <person name="Goldberg J."/>
            <person name="Griggs A."/>
            <person name="Gujja S."/>
            <person name="Hansen M."/>
            <person name="Howarth C."/>
            <person name="Imamovic A."/>
            <person name="Larimer J."/>
            <person name="McCowen C."/>
            <person name="Montmayeur A."/>
            <person name="Murphy C."/>
            <person name="Neiman D."/>
            <person name="Pearson M."/>
            <person name="Priest M."/>
            <person name="Roberts A."/>
            <person name="Saif S."/>
            <person name="Shea T."/>
            <person name="Sisk P."/>
            <person name="Sykes S."/>
            <person name="Wortman J."/>
            <person name="Nusbaum C."/>
            <person name="Birren B."/>
        </authorList>
    </citation>
    <scope>NUCLEOTIDE SEQUENCE [LARGE SCALE GENOMIC DNA]</scope>
    <source>
        <strain evidence="3 4">YIT 11860</strain>
    </source>
</reference>
<dbReference type="AlphaFoldDB" id="K0WU81"/>
<evidence type="ECO:0000313" key="4">
    <source>
        <dbReference type="Proteomes" id="UP000006044"/>
    </source>
</evidence>
<dbReference type="HOGENOM" id="CLU_072057_0_0_10"/>
<dbReference type="Pfam" id="PF17127">
    <property type="entry name" value="DUF5106"/>
    <property type="match status" value="1"/>
</dbReference>
<keyword evidence="1" id="KW-0732">Signal</keyword>
<dbReference type="Gene3D" id="3.40.30.10">
    <property type="entry name" value="Glutaredoxin"/>
    <property type="match status" value="1"/>
</dbReference>
<feature type="domain" description="DUF5106" evidence="2">
    <location>
        <begin position="23"/>
        <end position="164"/>
    </location>
</feature>
<evidence type="ECO:0000313" key="3">
    <source>
        <dbReference type="EMBL" id="EJZ62852.1"/>
    </source>
</evidence>
<dbReference type="eggNOG" id="COG0526">
    <property type="taxonomic scope" value="Bacteria"/>
</dbReference>
<dbReference type="Proteomes" id="UP000006044">
    <property type="component" value="Unassembled WGS sequence"/>
</dbReference>
<accession>K0WU81</accession>
<sequence>MGNFMVRKILLCIFACTFVMSEAQEESVRPYQLPDIPDSLVTPDVRSEYLIAHYWDNFDIENRAYLDAREIPEQAFVDFTSIMRIASRESTLKSIDILLRRASSDEDILLMYADIADKYLYSGEGHLVSEEAYLPFVKAVLDSKKVDKLRKLRYSYQYDVLTKNQLGMELTDFEYKLPGKEKKFRVKKLKAPFVLLYINDPECDDCSLTTLRLSVSQALLKEIREGRLVILSVYPDGETDEWLGSVEKYPKEWVVASMENGDRYFDLRIMPALYLVDKDKKIILRNTSLEEVEKILKENK</sequence>
<dbReference type="InterPro" id="IPR036249">
    <property type="entry name" value="Thioredoxin-like_sf"/>
</dbReference>
<protein>
    <recommendedName>
        <fullName evidence="2">DUF5106 domain-containing protein</fullName>
    </recommendedName>
</protein>
<keyword evidence="4" id="KW-1185">Reference proteome</keyword>
<comment type="caution">
    <text evidence="3">The sequence shown here is derived from an EMBL/GenBank/DDBJ whole genome shotgun (WGS) entry which is preliminary data.</text>
</comment>
<dbReference type="SUPFAM" id="SSF52833">
    <property type="entry name" value="Thioredoxin-like"/>
    <property type="match status" value="1"/>
</dbReference>
<name>K0WU81_9BACT</name>
<evidence type="ECO:0000259" key="2">
    <source>
        <dbReference type="Pfam" id="PF17127"/>
    </source>
</evidence>
<dbReference type="STRING" id="742726.HMPREF9448_02204"/>
<gene>
    <name evidence="3" type="ORF">HMPREF9448_02204</name>
</gene>
<proteinExistence type="predicted"/>
<dbReference type="InterPro" id="IPR033395">
    <property type="entry name" value="DUF5106"/>
</dbReference>